<keyword evidence="2" id="KW-0812">Transmembrane</keyword>
<sequence>MAVVVWIFLLNFLLLSKCAFLSPLYIDTVIGAVDNMIEYYKNNYQDLNVDGLFGLRVIEGHLAAIIVKVENGTIKQLKPNMIEKLKSMKTVSTKTCEDALDFVRKDDEEYFQSMKFLLGNPWSLHKDYKHLQFQLLWDQQVYKKSSVSSLNEKESDKCMMEIMGYQPSKKKCGVSPFCIELMTRKGLTGYGITHQMLWTMLSEQAGCYEELSNLLVSNGRGQTHNIQLEFCTNNYLEMMHIVHGTLKGQIIPRFQDLFMEQQFVCPSLGFYQFLSDDFLDQILSWQKDVGCYGLMKKVEQNPAGLKKYLGSTSYDYEDSPVHKLLKFQGKLSQNMTKFGKNTINVQPPVLNLAGELNTNKNLGNVQMTNNVVMQNGPDLVAKGSENVVKSFSQQKLGRPGIEQKSVLHGQRRLLAEKEMENGCLAHKTAVAAGALMIYLRYLLLPGPKTLAENTKEMLQQRHLLNINDSGIDKFDYKGAQDGNLVNKLAMNNNVLAAQINDNNKDDDYYADENDEDEDENEEDDEKGGNKNVQFDDHQNEENGYEGDYDENKKEKNLKVKNLADKVDKKVVPKPDDTDYTYYEDKNKHDDYTNDEYDEKDVNVDKDNKDSASDKIKVKLINESKAEGEYLPSSTHSPSGVYLIISCTIFVLMILMYRFLKKRRVHIRYNYKSFNRV</sequence>
<evidence type="ECO:0000256" key="3">
    <source>
        <dbReference type="SAM" id="SignalP"/>
    </source>
</evidence>
<feature type="region of interest" description="Disordered" evidence="1">
    <location>
        <begin position="501"/>
        <end position="552"/>
    </location>
</feature>
<evidence type="ECO:0000313" key="4">
    <source>
        <dbReference type="EMBL" id="VDI82748.1"/>
    </source>
</evidence>
<dbReference type="GO" id="GO:0016020">
    <property type="term" value="C:membrane"/>
    <property type="evidence" value="ECO:0007669"/>
    <property type="project" value="TreeGrafter"/>
</dbReference>
<dbReference type="OrthoDB" id="5949187at2759"/>
<proteinExistence type="predicted"/>
<protein>
    <submittedName>
        <fullName evidence="4">Uncharacterized protein</fullName>
    </submittedName>
</protein>
<organism evidence="4 5">
    <name type="scientific">Mytilus galloprovincialis</name>
    <name type="common">Mediterranean mussel</name>
    <dbReference type="NCBI Taxonomy" id="29158"/>
    <lineage>
        <taxon>Eukaryota</taxon>
        <taxon>Metazoa</taxon>
        <taxon>Spiralia</taxon>
        <taxon>Lophotrochozoa</taxon>
        <taxon>Mollusca</taxon>
        <taxon>Bivalvia</taxon>
        <taxon>Autobranchia</taxon>
        <taxon>Pteriomorphia</taxon>
        <taxon>Mytilida</taxon>
        <taxon>Mytiloidea</taxon>
        <taxon>Mytilidae</taxon>
        <taxon>Mytilinae</taxon>
        <taxon>Mytilus</taxon>
    </lineage>
</organism>
<keyword evidence="5" id="KW-1185">Reference proteome</keyword>
<dbReference type="InterPro" id="IPR031751">
    <property type="entry name" value="DUF4735"/>
</dbReference>
<feature type="compositionally biased region" description="Acidic residues" evidence="1">
    <location>
        <begin position="508"/>
        <end position="525"/>
    </location>
</feature>
<gene>
    <name evidence="4" type="ORF">MGAL_10B033930</name>
</gene>
<keyword evidence="2" id="KW-1133">Transmembrane helix</keyword>
<keyword evidence="3" id="KW-0732">Signal</keyword>
<evidence type="ECO:0000256" key="2">
    <source>
        <dbReference type="SAM" id="Phobius"/>
    </source>
</evidence>
<evidence type="ECO:0000256" key="1">
    <source>
        <dbReference type="SAM" id="MobiDB-lite"/>
    </source>
</evidence>
<dbReference type="PANTHER" id="PTHR33539">
    <property type="entry name" value="UPF0764 PROTEIN C16ORF89"/>
    <property type="match status" value="1"/>
</dbReference>
<comment type="caution">
    <text evidence="4">The sequence shown here is derived from an EMBL/GenBank/DDBJ whole genome shotgun (WGS) entry which is preliminary data.</text>
</comment>
<feature type="transmembrane region" description="Helical" evidence="2">
    <location>
        <begin position="639"/>
        <end position="659"/>
    </location>
</feature>
<dbReference type="EMBL" id="UYJE01010385">
    <property type="protein sequence ID" value="VDI82748.1"/>
    <property type="molecule type" value="Genomic_DNA"/>
</dbReference>
<feature type="compositionally biased region" description="Basic and acidic residues" evidence="1">
    <location>
        <begin position="568"/>
        <end position="591"/>
    </location>
</feature>
<feature type="signal peptide" evidence="3">
    <location>
        <begin position="1"/>
        <end position="18"/>
    </location>
</feature>
<dbReference type="AlphaFoldDB" id="A0A8B6HPA2"/>
<name>A0A8B6HPA2_MYTGA</name>
<dbReference type="GO" id="GO:0005829">
    <property type="term" value="C:cytosol"/>
    <property type="evidence" value="ECO:0007669"/>
    <property type="project" value="TreeGrafter"/>
</dbReference>
<accession>A0A8B6HPA2</accession>
<evidence type="ECO:0000313" key="5">
    <source>
        <dbReference type="Proteomes" id="UP000596742"/>
    </source>
</evidence>
<dbReference type="Pfam" id="PF15882">
    <property type="entry name" value="DUF4735"/>
    <property type="match status" value="1"/>
</dbReference>
<dbReference type="PANTHER" id="PTHR33539:SF1">
    <property type="entry name" value="UPF0764 PROTEIN C16ORF89"/>
    <property type="match status" value="1"/>
</dbReference>
<reference evidence="4" key="1">
    <citation type="submission" date="2018-11" db="EMBL/GenBank/DDBJ databases">
        <authorList>
            <person name="Alioto T."/>
            <person name="Alioto T."/>
        </authorList>
    </citation>
    <scope>NUCLEOTIDE SEQUENCE</scope>
</reference>
<keyword evidence="2" id="KW-0472">Membrane</keyword>
<feature type="region of interest" description="Disordered" evidence="1">
    <location>
        <begin position="568"/>
        <end position="595"/>
    </location>
</feature>
<feature type="chain" id="PRO_5032630320" evidence="3">
    <location>
        <begin position="19"/>
        <end position="676"/>
    </location>
</feature>
<dbReference type="Proteomes" id="UP000596742">
    <property type="component" value="Unassembled WGS sequence"/>
</dbReference>